<dbReference type="GO" id="GO:0005737">
    <property type="term" value="C:cytoplasm"/>
    <property type="evidence" value="ECO:0007669"/>
    <property type="project" value="TreeGrafter"/>
</dbReference>
<proteinExistence type="predicted"/>
<feature type="domain" description="Orc1-like AAA ATPase" evidence="4">
    <location>
        <begin position="12"/>
        <end position="86"/>
    </location>
</feature>
<evidence type="ECO:0000259" key="4">
    <source>
        <dbReference type="Pfam" id="PF13191"/>
    </source>
</evidence>
<sequence>MTEGSSVLAPMAPELSAKLPDLPEPSPVPPEVEAYRLFQEATELLKNASASAPLVLVLEDLQWADKGTCSLLQHLARRLAGSRLLVAISCREAELEPSHPLREALLQVRRESGFWELPLKGLRESEVRELITALAEHGVPQPLVLALHEETEGNPFFVQETLKHLMETEVLYQEEGRWTSKATTISDIGLPESVRDVMERRLSGLSEECRRLLQVGSVLGRRFSLSLAQRVAELEEEVTLRAVEEALAA</sequence>
<comment type="caution">
    <text evidence="5">The sequence shown here is derived from an EMBL/GenBank/DDBJ whole genome shotgun (WGS) entry which is preliminary data.</text>
</comment>
<organism evidence="5">
    <name type="scientific">marine sediment metagenome</name>
    <dbReference type="NCBI Taxonomy" id="412755"/>
    <lineage>
        <taxon>unclassified sequences</taxon>
        <taxon>metagenomes</taxon>
        <taxon>ecological metagenomes</taxon>
    </lineage>
</organism>
<dbReference type="GO" id="GO:0005524">
    <property type="term" value="F:ATP binding"/>
    <property type="evidence" value="ECO:0007669"/>
    <property type="project" value="UniProtKB-KW"/>
</dbReference>
<keyword evidence="2" id="KW-0067">ATP-binding</keyword>
<protein>
    <recommendedName>
        <fullName evidence="4">Orc1-like AAA ATPase domain-containing protein</fullName>
    </recommendedName>
</protein>
<dbReference type="PANTHER" id="PTHR16305">
    <property type="entry name" value="TESTICULAR SOLUBLE ADENYLYL CYCLASE"/>
    <property type="match status" value="1"/>
</dbReference>
<feature type="non-terminal residue" evidence="5">
    <location>
        <position position="249"/>
    </location>
</feature>
<dbReference type="PANTHER" id="PTHR16305:SF35">
    <property type="entry name" value="TRANSCRIPTIONAL ACTIVATOR DOMAIN"/>
    <property type="match status" value="1"/>
</dbReference>
<keyword evidence="1" id="KW-0547">Nucleotide-binding</keyword>
<gene>
    <name evidence="5" type="ORF">S01H1_67630</name>
</gene>
<name>X0XXT2_9ZZZZ</name>
<evidence type="ECO:0000313" key="5">
    <source>
        <dbReference type="EMBL" id="GAG39987.1"/>
    </source>
</evidence>
<evidence type="ECO:0000256" key="2">
    <source>
        <dbReference type="ARBA" id="ARBA00022840"/>
    </source>
</evidence>
<dbReference type="InterPro" id="IPR041664">
    <property type="entry name" value="AAA_16"/>
</dbReference>
<feature type="region of interest" description="Disordered" evidence="3">
    <location>
        <begin position="1"/>
        <end position="24"/>
    </location>
</feature>
<reference evidence="5" key="1">
    <citation type="journal article" date="2014" name="Front. Microbiol.">
        <title>High frequency of phylogenetically diverse reductive dehalogenase-homologous genes in deep subseafloor sedimentary metagenomes.</title>
        <authorList>
            <person name="Kawai M."/>
            <person name="Futagami T."/>
            <person name="Toyoda A."/>
            <person name="Takaki Y."/>
            <person name="Nishi S."/>
            <person name="Hori S."/>
            <person name="Arai W."/>
            <person name="Tsubouchi T."/>
            <person name="Morono Y."/>
            <person name="Uchiyama I."/>
            <person name="Ito T."/>
            <person name="Fujiyama A."/>
            <person name="Inagaki F."/>
            <person name="Takami H."/>
        </authorList>
    </citation>
    <scope>NUCLEOTIDE SEQUENCE</scope>
    <source>
        <strain evidence="5">Expedition CK06-06</strain>
    </source>
</reference>
<accession>X0XXT2</accession>
<evidence type="ECO:0000256" key="1">
    <source>
        <dbReference type="ARBA" id="ARBA00022741"/>
    </source>
</evidence>
<dbReference type="GO" id="GO:0004016">
    <property type="term" value="F:adenylate cyclase activity"/>
    <property type="evidence" value="ECO:0007669"/>
    <property type="project" value="TreeGrafter"/>
</dbReference>
<dbReference type="AlphaFoldDB" id="X0XXT2"/>
<evidence type="ECO:0000256" key="3">
    <source>
        <dbReference type="SAM" id="MobiDB-lite"/>
    </source>
</evidence>
<dbReference type="EMBL" id="BARS01044809">
    <property type="protein sequence ID" value="GAG39987.1"/>
    <property type="molecule type" value="Genomic_DNA"/>
</dbReference>
<dbReference type="Pfam" id="PF13191">
    <property type="entry name" value="AAA_16"/>
    <property type="match status" value="1"/>
</dbReference>